<dbReference type="PANTHER" id="PTHR43593:SF1">
    <property type="entry name" value="INOSITOL 2-DEHYDROGENASE"/>
    <property type="match status" value="1"/>
</dbReference>
<dbReference type="InterPro" id="IPR000683">
    <property type="entry name" value="Gfo/Idh/MocA-like_OxRdtase_N"/>
</dbReference>
<dbReference type="SUPFAM" id="SSF55347">
    <property type="entry name" value="Glyceraldehyde-3-phosphate dehydrogenase-like, C-terminal domain"/>
    <property type="match status" value="1"/>
</dbReference>
<evidence type="ECO:0000313" key="7">
    <source>
        <dbReference type="Proteomes" id="UP001237448"/>
    </source>
</evidence>
<dbReference type="Proteomes" id="UP001237448">
    <property type="component" value="Unassembled WGS sequence"/>
</dbReference>
<dbReference type="EMBL" id="JAUSVK010000001">
    <property type="protein sequence ID" value="MDQ0393949.1"/>
    <property type="molecule type" value="Genomic_DNA"/>
</dbReference>
<evidence type="ECO:0000313" key="6">
    <source>
        <dbReference type="EMBL" id="MDQ0393949.1"/>
    </source>
</evidence>
<comment type="caution">
    <text evidence="6">The sequence shown here is derived from an EMBL/GenBank/DDBJ whole genome shotgun (WGS) entry which is preliminary data.</text>
</comment>
<keyword evidence="7" id="KW-1185">Reference proteome</keyword>
<evidence type="ECO:0000259" key="5">
    <source>
        <dbReference type="Pfam" id="PF02894"/>
    </source>
</evidence>
<dbReference type="GO" id="GO:0050112">
    <property type="term" value="F:inositol 2-dehydrogenase (NAD+) activity"/>
    <property type="evidence" value="ECO:0007669"/>
    <property type="project" value="UniProtKB-EC"/>
</dbReference>
<dbReference type="Gene3D" id="3.40.50.720">
    <property type="entry name" value="NAD(P)-binding Rossmann-like Domain"/>
    <property type="match status" value="1"/>
</dbReference>
<dbReference type="HAMAP" id="MF_01671">
    <property type="entry name" value="IolG"/>
    <property type="match status" value="1"/>
</dbReference>
<reference evidence="6 7" key="1">
    <citation type="submission" date="2023-07" db="EMBL/GenBank/DDBJ databases">
        <title>Genomic Encyclopedia of Type Strains, Phase IV (KMG-IV): sequencing the most valuable type-strain genomes for metagenomic binning, comparative biology and taxonomic classification.</title>
        <authorList>
            <person name="Goeker M."/>
        </authorList>
    </citation>
    <scope>NUCLEOTIDE SEQUENCE [LARGE SCALE GENOMIC DNA]</scope>
    <source>
        <strain evidence="6 7">DSM 5896</strain>
    </source>
</reference>
<gene>
    <name evidence="3" type="primary">iolG</name>
    <name evidence="6" type="ORF">J3R73_003741</name>
</gene>
<comment type="catalytic activity">
    <reaction evidence="3">
        <text>myo-inositol + NAD(+) = scyllo-inosose + NADH + H(+)</text>
        <dbReference type="Rhea" id="RHEA:16949"/>
        <dbReference type="ChEBI" id="CHEBI:15378"/>
        <dbReference type="ChEBI" id="CHEBI:17268"/>
        <dbReference type="ChEBI" id="CHEBI:17811"/>
        <dbReference type="ChEBI" id="CHEBI:57540"/>
        <dbReference type="ChEBI" id="CHEBI:57945"/>
        <dbReference type="EC" id="1.1.1.18"/>
    </reaction>
</comment>
<dbReference type="RefSeq" id="WP_307430104.1">
    <property type="nucleotide sequence ID" value="NZ_JAUSVK010000001.1"/>
</dbReference>
<dbReference type="Pfam" id="PF02894">
    <property type="entry name" value="GFO_IDH_MocA_C"/>
    <property type="match status" value="1"/>
</dbReference>
<comment type="similarity">
    <text evidence="3">Belongs to the Gfo/Idh/MocA family.</text>
</comment>
<dbReference type="InterPro" id="IPR050424">
    <property type="entry name" value="Gfo-Idh-MocA_inositol_DH"/>
</dbReference>
<keyword evidence="1 3" id="KW-0560">Oxidoreductase</keyword>
<sequence>MTLRIGVIGTGVMGADHARTIRRHVARAEVAALCDPDADRAGVVAGEIAGARLFSDPLALIADPGIDAVVVASPDETHAECVLACIAAGKPVLCEKPLAAGAADCLRVVEAERAAGRRLVQVGFMRRFDPAYNEMRQRLASGDFGEALMLHCAHRNASVPAFFRSLMSITNAAVHEFDIVRWLLDAEIVEIEVMKPRPTRSSAAADPLFIVMRTDKDQLVDVEIFMNAGYGYDIRTELVCEKGTLTMAPPVHAEQRIGGTQRFPFAPDWRPRFAEAYRRQMQAWVDSIGTDRPVGAGAWDGLVATAIAEAGVRAFEEGGVIKVALPRF</sequence>
<name>A0ABU0FH62_9HYPH</name>
<dbReference type="Gene3D" id="3.30.360.10">
    <property type="entry name" value="Dihydrodipicolinate Reductase, domain 2"/>
    <property type="match status" value="1"/>
</dbReference>
<proteinExistence type="inferred from homology"/>
<accession>A0ABU0FH62</accession>
<dbReference type="InterPro" id="IPR004104">
    <property type="entry name" value="Gfo/Idh/MocA-like_OxRdtase_C"/>
</dbReference>
<evidence type="ECO:0000259" key="4">
    <source>
        <dbReference type="Pfam" id="PF01408"/>
    </source>
</evidence>
<evidence type="ECO:0000256" key="3">
    <source>
        <dbReference type="HAMAP-Rule" id="MF_01671"/>
    </source>
</evidence>
<protein>
    <recommendedName>
        <fullName evidence="3">Inositol 2-dehydrogenase</fullName>
        <ecNumber evidence="3">1.1.1.18</ecNumber>
    </recommendedName>
    <alternativeName>
        <fullName evidence="3">Myo-inositol 2-dehydrogenase</fullName>
        <shortName evidence="3">MI 2-dehydrogenase</shortName>
    </alternativeName>
</protein>
<feature type="domain" description="Gfo/Idh/MocA-like oxidoreductase N-terminal" evidence="4">
    <location>
        <begin position="3"/>
        <end position="124"/>
    </location>
</feature>
<dbReference type="Pfam" id="PF01408">
    <property type="entry name" value="GFO_IDH_MocA"/>
    <property type="match status" value="1"/>
</dbReference>
<dbReference type="SUPFAM" id="SSF51735">
    <property type="entry name" value="NAD(P)-binding Rossmann-fold domains"/>
    <property type="match status" value="1"/>
</dbReference>
<comment type="function">
    <text evidence="3">Involved in the oxidation of myo-inositol (MI) to 2-keto-myo-inositol (2KMI or 2-inosose).</text>
</comment>
<feature type="domain" description="Gfo/Idh/MocA-like oxidoreductase C-terminal" evidence="5">
    <location>
        <begin position="136"/>
        <end position="323"/>
    </location>
</feature>
<evidence type="ECO:0000256" key="2">
    <source>
        <dbReference type="ARBA" id="ARBA00023027"/>
    </source>
</evidence>
<evidence type="ECO:0000256" key="1">
    <source>
        <dbReference type="ARBA" id="ARBA00023002"/>
    </source>
</evidence>
<dbReference type="InterPro" id="IPR036291">
    <property type="entry name" value="NAD(P)-bd_dom_sf"/>
</dbReference>
<comment type="subunit">
    <text evidence="3">Homotetramer.</text>
</comment>
<dbReference type="EC" id="1.1.1.18" evidence="3"/>
<dbReference type="InterPro" id="IPR023794">
    <property type="entry name" value="MI/DCI_dehydrogenase"/>
</dbReference>
<keyword evidence="2 3" id="KW-0520">NAD</keyword>
<dbReference type="PANTHER" id="PTHR43593">
    <property type="match status" value="1"/>
</dbReference>
<organism evidence="6 7">
    <name type="scientific">Labrys monachus</name>
    <dbReference type="NCBI Taxonomy" id="217067"/>
    <lineage>
        <taxon>Bacteria</taxon>
        <taxon>Pseudomonadati</taxon>
        <taxon>Pseudomonadota</taxon>
        <taxon>Alphaproteobacteria</taxon>
        <taxon>Hyphomicrobiales</taxon>
        <taxon>Xanthobacteraceae</taxon>
        <taxon>Labrys</taxon>
    </lineage>
</organism>